<protein>
    <submittedName>
        <fullName evidence="2">Uncharacterized protein</fullName>
    </submittedName>
</protein>
<evidence type="ECO:0000313" key="2">
    <source>
        <dbReference type="EMBL" id="CAB3744092.1"/>
    </source>
</evidence>
<gene>
    <name evidence="2" type="ORF">LMG24238_07209</name>
</gene>
<dbReference type="AlphaFoldDB" id="A0A6J5CW90"/>
<keyword evidence="1" id="KW-0472">Membrane</keyword>
<keyword evidence="3" id="KW-1185">Reference proteome</keyword>
<keyword evidence="1" id="KW-1133">Transmembrane helix</keyword>
<evidence type="ECO:0000256" key="1">
    <source>
        <dbReference type="SAM" id="Phobius"/>
    </source>
</evidence>
<reference evidence="2 3" key="1">
    <citation type="submission" date="2020-04" db="EMBL/GenBank/DDBJ databases">
        <authorList>
            <person name="De Canck E."/>
        </authorList>
    </citation>
    <scope>NUCLEOTIDE SEQUENCE [LARGE SCALE GENOMIC DNA]</scope>
    <source>
        <strain evidence="2 3">LMG 24238</strain>
    </source>
</reference>
<feature type="transmembrane region" description="Helical" evidence="1">
    <location>
        <begin position="20"/>
        <end position="39"/>
    </location>
</feature>
<name>A0A6J5CW90_9BURK</name>
<evidence type="ECO:0000313" key="3">
    <source>
        <dbReference type="Proteomes" id="UP000494255"/>
    </source>
</evidence>
<accession>A0A6J5CW90</accession>
<dbReference type="Proteomes" id="UP000494255">
    <property type="component" value="Unassembled WGS sequence"/>
</dbReference>
<keyword evidence="1" id="KW-0812">Transmembrane</keyword>
<dbReference type="EMBL" id="CADIKC010000017">
    <property type="protein sequence ID" value="CAB3744092.1"/>
    <property type="molecule type" value="Genomic_DNA"/>
</dbReference>
<organism evidence="2 3">
    <name type="scientific">Paraburkholderia sediminicola</name>
    <dbReference type="NCBI Taxonomy" id="458836"/>
    <lineage>
        <taxon>Bacteria</taxon>
        <taxon>Pseudomonadati</taxon>
        <taxon>Pseudomonadota</taxon>
        <taxon>Betaproteobacteria</taxon>
        <taxon>Burkholderiales</taxon>
        <taxon>Burkholderiaceae</taxon>
        <taxon>Paraburkholderia</taxon>
    </lineage>
</organism>
<sequence>MPDTELSNVATPDWSAAYTFAMAIPHVAYALAPGTVLMPRSRSSFTRRSCNVRWARSTRPLAGLLFAQIVSMFSSYIARPNCVTLLPVLLAAVFRNTLALSL</sequence>
<proteinExistence type="predicted"/>